<organism evidence="8 9">
    <name type="scientific">Chloropicon roscoffensis</name>
    <dbReference type="NCBI Taxonomy" id="1461544"/>
    <lineage>
        <taxon>Eukaryota</taxon>
        <taxon>Viridiplantae</taxon>
        <taxon>Chlorophyta</taxon>
        <taxon>Chloropicophyceae</taxon>
        <taxon>Chloropicales</taxon>
        <taxon>Chloropicaceae</taxon>
        <taxon>Chloropicon</taxon>
    </lineage>
</organism>
<keyword evidence="7" id="KW-0862">Zinc</keyword>
<evidence type="ECO:0000256" key="2">
    <source>
        <dbReference type="ARBA" id="ARBA00010875"/>
    </source>
</evidence>
<dbReference type="AlphaFoldDB" id="A0AAX4P609"/>
<dbReference type="PANTHER" id="PTHR46986">
    <property type="entry name" value="ENDORIBONUCLEASE YBEY, CHLOROPLASTIC"/>
    <property type="match status" value="1"/>
</dbReference>
<dbReference type="Gene3D" id="3.40.50.1000">
    <property type="entry name" value="HAD superfamily/HAD-like"/>
    <property type="match status" value="1"/>
</dbReference>
<dbReference type="SFLD" id="SFLDS00003">
    <property type="entry name" value="Haloacid_Dehalogenase"/>
    <property type="match status" value="1"/>
</dbReference>
<dbReference type="Gene3D" id="3.30.1240.10">
    <property type="match status" value="1"/>
</dbReference>
<keyword evidence="3" id="KW-0540">Nuclease</keyword>
<dbReference type="SUPFAM" id="SSF55486">
    <property type="entry name" value="Metalloproteases ('zincins'), catalytic domain"/>
    <property type="match status" value="1"/>
</dbReference>
<evidence type="ECO:0000256" key="7">
    <source>
        <dbReference type="ARBA" id="ARBA00022833"/>
    </source>
</evidence>
<evidence type="ECO:0000313" key="8">
    <source>
        <dbReference type="EMBL" id="WZN61455.1"/>
    </source>
</evidence>
<protein>
    <submittedName>
        <fullName evidence="8">Endoribonuclease YbeY</fullName>
    </submittedName>
</protein>
<accession>A0AAX4P609</accession>
<dbReference type="Gene3D" id="3.40.390.30">
    <property type="entry name" value="Metalloproteases ('zincins'), catalytic domain"/>
    <property type="match status" value="1"/>
</dbReference>
<dbReference type="InterPro" id="IPR002036">
    <property type="entry name" value="YbeY"/>
</dbReference>
<gene>
    <name evidence="8" type="ORF">HKI87_04g29900</name>
</gene>
<dbReference type="NCBIfam" id="TIGR01484">
    <property type="entry name" value="HAD-SF-IIB"/>
    <property type="match status" value="1"/>
</dbReference>
<comment type="cofactor">
    <cofactor evidence="1">
        <name>Zn(2+)</name>
        <dbReference type="ChEBI" id="CHEBI:29105"/>
    </cofactor>
</comment>
<keyword evidence="6" id="KW-0378">Hydrolase</keyword>
<sequence length="531" mass="56977">MRSNQLTRILAGLRAPASSLCGAARRGVATTIATATPRWNPVPWIRRGPSALTWAAERPSFRRGLALKSSASSSSSSSSSAPVEVSVDVLVREEAVGLGDEVQLASATLERDCEQALALALQRKGPGSGCGSVEVSVMVTDDEEIRELNSTWRGRDRPTDVLSFPNGEAPPGYHAVVLGDVVISAQTAMHQSEERGHDLQKELRILLVHGILHLLDYDHEVSAEAEAEMAREEARILSALGWAQGGGLIAEATERPAVRLVALDMDGTLLDSGVRVPGKNAAALEELKRRGVEVILATGKARPSALLACEKSGLSHLFSEMSPGIFLQGLLVHGKGGEVLDRSFLPPSVVREAFQYAEEENVACCGFLGDTNVTLRAHPRLTELHERYYEPESVVVSSVEEIVAQDVYKILFYGDDAGVIEGKVKPHWERNLPEGARLTRAIPEMLELVPDGTSKASGLKRLLREYGISAEEVLAVGDGDNDLEMVSLAGIGVAVDNATPSLKEVADHVVSSNDECGAAEAIWKFALRDQP</sequence>
<keyword evidence="9" id="KW-1185">Reference proteome</keyword>
<dbReference type="InterPro" id="IPR000150">
    <property type="entry name" value="Cof"/>
</dbReference>
<dbReference type="GO" id="GO:0006364">
    <property type="term" value="P:rRNA processing"/>
    <property type="evidence" value="ECO:0007669"/>
    <property type="project" value="InterPro"/>
</dbReference>
<reference evidence="8 9" key="1">
    <citation type="submission" date="2024-03" db="EMBL/GenBank/DDBJ databases">
        <title>Complete genome sequence of the green alga Chloropicon roscoffensis RCC1871.</title>
        <authorList>
            <person name="Lemieux C."/>
            <person name="Pombert J.-F."/>
            <person name="Otis C."/>
            <person name="Turmel M."/>
        </authorList>
    </citation>
    <scope>NUCLEOTIDE SEQUENCE [LARGE SCALE GENOMIC DNA]</scope>
    <source>
        <strain evidence="8 9">RCC1871</strain>
    </source>
</reference>
<proteinExistence type="inferred from homology"/>
<dbReference type="GO" id="GO:0004222">
    <property type="term" value="F:metalloendopeptidase activity"/>
    <property type="evidence" value="ECO:0007669"/>
    <property type="project" value="InterPro"/>
</dbReference>
<dbReference type="Proteomes" id="UP001472866">
    <property type="component" value="Chromosome 04"/>
</dbReference>
<evidence type="ECO:0000256" key="1">
    <source>
        <dbReference type="ARBA" id="ARBA00001947"/>
    </source>
</evidence>
<dbReference type="EMBL" id="CP151504">
    <property type="protein sequence ID" value="WZN61455.1"/>
    <property type="molecule type" value="Genomic_DNA"/>
</dbReference>
<keyword evidence="5" id="KW-0255">Endonuclease</keyword>
<dbReference type="Pfam" id="PF02130">
    <property type="entry name" value="YbeY"/>
    <property type="match status" value="1"/>
</dbReference>
<evidence type="ECO:0000256" key="6">
    <source>
        <dbReference type="ARBA" id="ARBA00022801"/>
    </source>
</evidence>
<dbReference type="GO" id="GO:0046872">
    <property type="term" value="F:metal ion binding"/>
    <property type="evidence" value="ECO:0007669"/>
    <property type="project" value="UniProtKB-KW"/>
</dbReference>
<dbReference type="GO" id="GO:0004519">
    <property type="term" value="F:endonuclease activity"/>
    <property type="evidence" value="ECO:0007669"/>
    <property type="project" value="UniProtKB-KW"/>
</dbReference>
<name>A0AAX4P609_9CHLO</name>
<dbReference type="InterPro" id="IPR023214">
    <property type="entry name" value="HAD_sf"/>
</dbReference>
<dbReference type="NCBIfam" id="TIGR00043">
    <property type="entry name" value="rRNA maturation RNase YbeY"/>
    <property type="match status" value="1"/>
</dbReference>
<dbReference type="InterPro" id="IPR023091">
    <property type="entry name" value="MetalPrtase_cat_dom_sf_prd"/>
</dbReference>
<dbReference type="HAMAP" id="MF_00009">
    <property type="entry name" value="Endoribonucl_YbeY"/>
    <property type="match status" value="1"/>
</dbReference>
<dbReference type="Pfam" id="PF08282">
    <property type="entry name" value="Hydrolase_3"/>
    <property type="match status" value="1"/>
</dbReference>
<evidence type="ECO:0000313" key="9">
    <source>
        <dbReference type="Proteomes" id="UP001472866"/>
    </source>
</evidence>
<dbReference type="SUPFAM" id="SSF56784">
    <property type="entry name" value="HAD-like"/>
    <property type="match status" value="1"/>
</dbReference>
<comment type="similarity">
    <text evidence="2">Belongs to the endoribonuclease YbeY family.</text>
</comment>
<dbReference type="InterPro" id="IPR006379">
    <property type="entry name" value="HAD-SF_hydro_IIB"/>
</dbReference>
<evidence type="ECO:0000256" key="4">
    <source>
        <dbReference type="ARBA" id="ARBA00022723"/>
    </source>
</evidence>
<dbReference type="NCBIfam" id="TIGR00099">
    <property type="entry name" value="Cof-subfamily"/>
    <property type="match status" value="1"/>
</dbReference>
<evidence type="ECO:0000256" key="3">
    <source>
        <dbReference type="ARBA" id="ARBA00022722"/>
    </source>
</evidence>
<dbReference type="SFLD" id="SFLDG01140">
    <property type="entry name" value="C2.B:_Phosphomannomutase_and_P"/>
    <property type="match status" value="1"/>
</dbReference>
<dbReference type="InterPro" id="IPR036412">
    <property type="entry name" value="HAD-like_sf"/>
</dbReference>
<evidence type="ECO:0000256" key="5">
    <source>
        <dbReference type="ARBA" id="ARBA00022759"/>
    </source>
</evidence>
<dbReference type="PANTHER" id="PTHR46986:SF1">
    <property type="entry name" value="ENDORIBONUCLEASE YBEY, CHLOROPLASTIC"/>
    <property type="match status" value="1"/>
</dbReference>
<keyword evidence="4" id="KW-0479">Metal-binding</keyword>